<keyword evidence="4" id="KW-1185">Reference proteome</keyword>
<proteinExistence type="predicted"/>
<dbReference type="EMBL" id="SPHZ02000001">
    <property type="protein sequence ID" value="KAF0932979.1"/>
    <property type="molecule type" value="Genomic_DNA"/>
</dbReference>
<dbReference type="PANTHER" id="PTHR33110">
    <property type="entry name" value="F-BOX/KELCH-REPEAT PROTEIN-RELATED"/>
    <property type="match status" value="1"/>
</dbReference>
<dbReference type="AlphaFoldDB" id="A0A6G1F817"/>
<evidence type="ECO:0000259" key="1">
    <source>
        <dbReference type="Pfam" id="PF00646"/>
    </source>
</evidence>
<dbReference type="InterPro" id="IPR005174">
    <property type="entry name" value="KIB1-4_b-propeller"/>
</dbReference>
<dbReference type="SUPFAM" id="SSF81383">
    <property type="entry name" value="F-box domain"/>
    <property type="match status" value="1"/>
</dbReference>
<organism evidence="3 4">
    <name type="scientific">Oryza meyeriana var. granulata</name>
    <dbReference type="NCBI Taxonomy" id="110450"/>
    <lineage>
        <taxon>Eukaryota</taxon>
        <taxon>Viridiplantae</taxon>
        <taxon>Streptophyta</taxon>
        <taxon>Embryophyta</taxon>
        <taxon>Tracheophyta</taxon>
        <taxon>Spermatophyta</taxon>
        <taxon>Magnoliopsida</taxon>
        <taxon>Liliopsida</taxon>
        <taxon>Poales</taxon>
        <taxon>Poaceae</taxon>
        <taxon>BOP clade</taxon>
        <taxon>Oryzoideae</taxon>
        <taxon>Oryzeae</taxon>
        <taxon>Oryzinae</taxon>
        <taxon>Oryza</taxon>
        <taxon>Oryza meyeriana</taxon>
    </lineage>
</organism>
<dbReference type="Pfam" id="PF03478">
    <property type="entry name" value="Beta-prop_KIB1-4"/>
    <property type="match status" value="1"/>
</dbReference>
<evidence type="ECO:0000259" key="2">
    <source>
        <dbReference type="Pfam" id="PF03478"/>
    </source>
</evidence>
<evidence type="ECO:0000313" key="3">
    <source>
        <dbReference type="EMBL" id="KAF0932979.1"/>
    </source>
</evidence>
<sequence>MAWVDLPDECLAGILRHLPCLLDHAMFSGVCTRWRTIAGQNLPLMQSWVTTVDIPRIDIPASRWNRGPAMLNLYAGEQVNLLSSLRDNNPCVRNINLIHTVILSSYYAAAIVSGKPNIVFWRHGMNYWTPLMLKGDVLMKKWKKLLPKDPIEDVIFCVGPLGEGFYEDLLLYKPRTDDKHGELMMSSMETYMVHRNPRPTMPGPGEVLARCLVQTRLPGELLMVIRFVSTEKATVVFDSWKKLTFDTLTNRTIFLGRGCSVVFDMWNPCPLYIYFLDDESARFDGAGTSTSPQVENPFPCVDTG</sequence>
<gene>
    <name evidence="3" type="ORF">E2562_013627</name>
</gene>
<evidence type="ECO:0000313" key="4">
    <source>
        <dbReference type="Proteomes" id="UP000479710"/>
    </source>
</evidence>
<dbReference type="Gene3D" id="1.20.1280.50">
    <property type="match status" value="1"/>
</dbReference>
<accession>A0A6G1F817</accession>
<protein>
    <recommendedName>
        <fullName evidence="5">F-box domain-containing protein</fullName>
    </recommendedName>
</protein>
<dbReference type="InterPro" id="IPR001810">
    <property type="entry name" value="F-box_dom"/>
</dbReference>
<dbReference type="Proteomes" id="UP000479710">
    <property type="component" value="Unassembled WGS sequence"/>
</dbReference>
<evidence type="ECO:0008006" key="5">
    <source>
        <dbReference type="Google" id="ProtNLM"/>
    </source>
</evidence>
<reference evidence="3 4" key="1">
    <citation type="submission" date="2019-11" db="EMBL/GenBank/DDBJ databases">
        <title>Whole genome sequence of Oryza granulata.</title>
        <authorList>
            <person name="Li W."/>
        </authorList>
    </citation>
    <scope>NUCLEOTIDE SEQUENCE [LARGE SCALE GENOMIC DNA]</scope>
    <source>
        <strain evidence="4">cv. Menghai</strain>
        <tissue evidence="3">Leaf</tissue>
    </source>
</reference>
<dbReference type="PANTHER" id="PTHR33110:SF69">
    <property type="entry name" value="OS02G0318200 PROTEIN"/>
    <property type="match status" value="1"/>
</dbReference>
<dbReference type="OrthoDB" id="581290at2759"/>
<dbReference type="InterPro" id="IPR036047">
    <property type="entry name" value="F-box-like_dom_sf"/>
</dbReference>
<name>A0A6G1F817_9ORYZ</name>
<feature type="domain" description="F-box" evidence="1">
    <location>
        <begin position="3"/>
        <end position="38"/>
    </location>
</feature>
<comment type="caution">
    <text evidence="3">The sequence shown here is derived from an EMBL/GenBank/DDBJ whole genome shotgun (WGS) entry which is preliminary data.</text>
</comment>
<feature type="domain" description="KIB1-4 beta-propeller" evidence="2">
    <location>
        <begin position="46"/>
        <end position="277"/>
    </location>
</feature>
<dbReference type="Pfam" id="PF00646">
    <property type="entry name" value="F-box"/>
    <property type="match status" value="1"/>
</dbReference>